<accession>A0A225DVI7</accession>
<dbReference type="Proteomes" id="UP000214646">
    <property type="component" value="Unassembled WGS sequence"/>
</dbReference>
<keyword evidence="2" id="KW-1185">Reference proteome</keyword>
<name>A0A225DVI7_9BACT</name>
<evidence type="ECO:0008006" key="3">
    <source>
        <dbReference type="Google" id="ProtNLM"/>
    </source>
</evidence>
<proteinExistence type="predicted"/>
<dbReference type="RefSeq" id="WP_088254438.1">
    <property type="nucleotide sequence ID" value="NZ_NIDE01000004.1"/>
</dbReference>
<evidence type="ECO:0000313" key="1">
    <source>
        <dbReference type="EMBL" id="OWK43624.1"/>
    </source>
</evidence>
<dbReference type="AlphaFoldDB" id="A0A225DVI7"/>
<comment type="caution">
    <text evidence="1">The sequence shown here is derived from an EMBL/GenBank/DDBJ whole genome shotgun (WGS) entry which is preliminary data.</text>
</comment>
<gene>
    <name evidence="1" type="ORF">FRUB_03223</name>
</gene>
<dbReference type="EMBL" id="NIDE01000004">
    <property type="protein sequence ID" value="OWK43624.1"/>
    <property type="molecule type" value="Genomic_DNA"/>
</dbReference>
<reference evidence="2" key="1">
    <citation type="submission" date="2017-06" db="EMBL/GenBank/DDBJ databases">
        <title>Genome analysis of Fimbriiglobus ruber SP5, the first member of the order Planctomycetales with confirmed chitinolytic capability.</title>
        <authorList>
            <person name="Ravin N.V."/>
            <person name="Rakitin A.L."/>
            <person name="Ivanova A.A."/>
            <person name="Beletsky A.V."/>
            <person name="Kulichevskaya I.S."/>
            <person name="Mardanov A.V."/>
            <person name="Dedysh S.N."/>
        </authorList>
    </citation>
    <scope>NUCLEOTIDE SEQUENCE [LARGE SCALE GENOMIC DNA]</scope>
    <source>
        <strain evidence="2">SP5</strain>
    </source>
</reference>
<organism evidence="1 2">
    <name type="scientific">Fimbriiglobus ruber</name>
    <dbReference type="NCBI Taxonomy" id="1908690"/>
    <lineage>
        <taxon>Bacteria</taxon>
        <taxon>Pseudomonadati</taxon>
        <taxon>Planctomycetota</taxon>
        <taxon>Planctomycetia</taxon>
        <taxon>Gemmatales</taxon>
        <taxon>Gemmataceae</taxon>
        <taxon>Fimbriiglobus</taxon>
    </lineage>
</organism>
<dbReference type="SUPFAM" id="SSF110296">
    <property type="entry name" value="Oligoxyloglucan reducing end-specific cellobiohydrolase"/>
    <property type="match status" value="1"/>
</dbReference>
<dbReference type="OrthoDB" id="6987826at2"/>
<sequence>MPHLFLAAGHNGTRLTSPDGKAWSPPMIGKEGETYRAAAAGNGRFVAIGSYGSGNIFATTADGQTWKTSFQDGKYSRYLRGIGFGNGIFLGVGGDPGSVGSGSPFVYTSPDGEKWDGPHDAPGKFIIRRVAFGNRRFVGVGDRGRRATSPDGRKWTDAPDAKAIDTLVDVAFGNGTFVGVGLHGLRIRTADGLKWTDRQTGEEGEHLNAVVWAGDRFVAVGAGVTAVSRDGLKWERIPNTNAPLTVAHGNGVFVGPRWKGKLVRSTDGIKWDETHAIEHHIEAVTYGEVAAS</sequence>
<protein>
    <recommendedName>
        <fullName evidence="3">BNR repeat domain protein</fullName>
    </recommendedName>
</protein>
<evidence type="ECO:0000313" key="2">
    <source>
        <dbReference type="Proteomes" id="UP000214646"/>
    </source>
</evidence>